<gene>
    <name evidence="1" type="ORF">CLUP02_07553</name>
</gene>
<keyword evidence="2" id="KW-1185">Reference proteome</keyword>
<accession>A0A9Q8ST22</accession>
<proteinExistence type="predicted"/>
<dbReference type="Proteomes" id="UP000830671">
    <property type="component" value="Chromosome 4"/>
</dbReference>
<sequence length="76" mass="8749">MRLAWSYDSPLLRAVISIPLKGFKRLTLAVAEHRIALNSANRTNLLSSTHNHVSIFFPSHIRPELFSSFRFLESRI</sequence>
<dbReference type="GeneID" id="73341557"/>
<evidence type="ECO:0000313" key="1">
    <source>
        <dbReference type="EMBL" id="UQC82067.1"/>
    </source>
</evidence>
<dbReference type="RefSeq" id="XP_049143690.1">
    <property type="nucleotide sequence ID" value="XM_049286547.1"/>
</dbReference>
<dbReference type="AlphaFoldDB" id="A0A9Q8ST22"/>
<dbReference type="EMBL" id="CP019476">
    <property type="protein sequence ID" value="UQC82067.1"/>
    <property type="molecule type" value="Genomic_DNA"/>
</dbReference>
<evidence type="ECO:0000313" key="2">
    <source>
        <dbReference type="Proteomes" id="UP000830671"/>
    </source>
</evidence>
<name>A0A9Q8ST22_9PEZI</name>
<dbReference type="KEGG" id="clup:CLUP02_07553"/>
<organism evidence="1 2">
    <name type="scientific">Colletotrichum lupini</name>
    <dbReference type="NCBI Taxonomy" id="145971"/>
    <lineage>
        <taxon>Eukaryota</taxon>
        <taxon>Fungi</taxon>
        <taxon>Dikarya</taxon>
        <taxon>Ascomycota</taxon>
        <taxon>Pezizomycotina</taxon>
        <taxon>Sordariomycetes</taxon>
        <taxon>Hypocreomycetidae</taxon>
        <taxon>Glomerellales</taxon>
        <taxon>Glomerellaceae</taxon>
        <taxon>Colletotrichum</taxon>
        <taxon>Colletotrichum acutatum species complex</taxon>
    </lineage>
</organism>
<protein>
    <submittedName>
        <fullName evidence="1">Uncharacterized protein</fullName>
    </submittedName>
</protein>
<reference evidence="1" key="1">
    <citation type="journal article" date="2021" name="Mol. Plant Microbe Interact.">
        <title>Complete Genome Sequence of the Plant-Pathogenic Fungus Colletotrichum lupini.</title>
        <authorList>
            <person name="Baroncelli R."/>
            <person name="Pensec F."/>
            <person name="Da Lio D."/>
            <person name="Boufleur T."/>
            <person name="Vicente I."/>
            <person name="Sarrocco S."/>
            <person name="Picot A."/>
            <person name="Baraldi E."/>
            <person name="Sukno S."/>
            <person name="Thon M."/>
            <person name="Le Floch G."/>
        </authorList>
    </citation>
    <scope>NUCLEOTIDE SEQUENCE</scope>
    <source>
        <strain evidence="1">IMI 504893</strain>
    </source>
</reference>